<gene>
    <name evidence="3" type="ORF">ACFPFU_13850</name>
</gene>
<keyword evidence="3" id="KW-0808">Transferase</keyword>
<keyword evidence="1" id="KW-1133">Transmembrane helix</keyword>
<dbReference type="RefSeq" id="WP_377065355.1">
    <property type="nucleotide sequence ID" value="NZ_JBHSJJ010000007.1"/>
</dbReference>
<sequence>MEWHKIPFSKRDILFFLLLVFGSATFIAMYYGQSWKTGVADAGFFVIQLVLGLFLLVNMLHYYPPSKINAWPALLFSLVVSVLLVFGGKWLARGILDTNAVFFVFYEKSIPARLGIMFLLLYCVAIFMLLIKNFEKGWNQQQLGEMSRKLSKDAELFYLRQQLQPHFLFNSLNSISALLGSDPKKARLMLQELADFFRASLKKDPMKWERVDEEYKIISQYLSIEKVRFGHRLDFRFNMEEGVGDLMVPPLLIQPLVENAIKHGLYGVTGDILIEFTAKKEGNYFVIVITNPCSQQSGGPRGVGFGLESVERRLYLLFGRKDLLHYKKDNDNFTVSMKIPQPK</sequence>
<dbReference type="EC" id="2.7.13.3" evidence="3"/>
<keyword evidence="3" id="KW-0418">Kinase</keyword>
<name>A0ABV9T255_9BACT</name>
<dbReference type="Pfam" id="PF06580">
    <property type="entry name" value="His_kinase"/>
    <property type="match status" value="1"/>
</dbReference>
<keyword evidence="1" id="KW-0472">Membrane</keyword>
<feature type="domain" description="Signal transduction histidine kinase internal region" evidence="2">
    <location>
        <begin position="154"/>
        <end position="233"/>
    </location>
</feature>
<evidence type="ECO:0000259" key="2">
    <source>
        <dbReference type="Pfam" id="PF06580"/>
    </source>
</evidence>
<feature type="transmembrane region" description="Helical" evidence="1">
    <location>
        <begin position="43"/>
        <end position="63"/>
    </location>
</feature>
<keyword evidence="1" id="KW-0812">Transmembrane</keyword>
<dbReference type="PANTHER" id="PTHR34220">
    <property type="entry name" value="SENSOR HISTIDINE KINASE YPDA"/>
    <property type="match status" value="1"/>
</dbReference>
<proteinExistence type="predicted"/>
<dbReference type="EMBL" id="JBHSJJ010000007">
    <property type="protein sequence ID" value="MFC4872774.1"/>
    <property type="molecule type" value="Genomic_DNA"/>
</dbReference>
<organism evidence="3 4">
    <name type="scientific">Negadavirga shengliensis</name>
    <dbReference type="NCBI Taxonomy" id="1389218"/>
    <lineage>
        <taxon>Bacteria</taxon>
        <taxon>Pseudomonadati</taxon>
        <taxon>Bacteroidota</taxon>
        <taxon>Cytophagia</taxon>
        <taxon>Cytophagales</taxon>
        <taxon>Cyclobacteriaceae</taxon>
        <taxon>Negadavirga</taxon>
    </lineage>
</organism>
<dbReference type="PANTHER" id="PTHR34220:SF7">
    <property type="entry name" value="SENSOR HISTIDINE KINASE YPDA"/>
    <property type="match status" value="1"/>
</dbReference>
<accession>A0ABV9T255</accession>
<dbReference type="SUPFAM" id="SSF55874">
    <property type="entry name" value="ATPase domain of HSP90 chaperone/DNA topoisomerase II/histidine kinase"/>
    <property type="match status" value="1"/>
</dbReference>
<feature type="transmembrane region" description="Helical" evidence="1">
    <location>
        <begin position="12"/>
        <end position="31"/>
    </location>
</feature>
<evidence type="ECO:0000313" key="4">
    <source>
        <dbReference type="Proteomes" id="UP001595818"/>
    </source>
</evidence>
<dbReference type="InterPro" id="IPR036890">
    <property type="entry name" value="HATPase_C_sf"/>
</dbReference>
<keyword evidence="4" id="KW-1185">Reference proteome</keyword>
<dbReference type="Gene3D" id="3.30.565.10">
    <property type="entry name" value="Histidine kinase-like ATPase, C-terminal domain"/>
    <property type="match status" value="1"/>
</dbReference>
<dbReference type="InterPro" id="IPR050640">
    <property type="entry name" value="Bact_2-comp_sensor_kinase"/>
</dbReference>
<feature type="transmembrane region" description="Helical" evidence="1">
    <location>
        <begin position="112"/>
        <end position="131"/>
    </location>
</feature>
<dbReference type="InterPro" id="IPR010559">
    <property type="entry name" value="Sig_transdc_His_kin_internal"/>
</dbReference>
<evidence type="ECO:0000313" key="3">
    <source>
        <dbReference type="EMBL" id="MFC4872774.1"/>
    </source>
</evidence>
<dbReference type="Proteomes" id="UP001595818">
    <property type="component" value="Unassembled WGS sequence"/>
</dbReference>
<comment type="caution">
    <text evidence="3">The sequence shown here is derived from an EMBL/GenBank/DDBJ whole genome shotgun (WGS) entry which is preliminary data.</text>
</comment>
<reference evidence="4" key="1">
    <citation type="journal article" date="2019" name="Int. J. Syst. Evol. Microbiol.">
        <title>The Global Catalogue of Microorganisms (GCM) 10K type strain sequencing project: providing services to taxonomists for standard genome sequencing and annotation.</title>
        <authorList>
            <consortium name="The Broad Institute Genomics Platform"/>
            <consortium name="The Broad Institute Genome Sequencing Center for Infectious Disease"/>
            <person name="Wu L."/>
            <person name="Ma J."/>
        </authorList>
    </citation>
    <scope>NUCLEOTIDE SEQUENCE [LARGE SCALE GENOMIC DNA]</scope>
    <source>
        <strain evidence="4">CGMCC 4.7466</strain>
    </source>
</reference>
<protein>
    <submittedName>
        <fullName evidence="3">Sensor histidine kinase</fullName>
        <ecNumber evidence="3">2.7.13.3</ecNumber>
    </submittedName>
</protein>
<evidence type="ECO:0000256" key="1">
    <source>
        <dbReference type="SAM" id="Phobius"/>
    </source>
</evidence>
<dbReference type="GO" id="GO:0004673">
    <property type="term" value="F:protein histidine kinase activity"/>
    <property type="evidence" value="ECO:0007669"/>
    <property type="project" value="UniProtKB-EC"/>
</dbReference>
<feature type="transmembrane region" description="Helical" evidence="1">
    <location>
        <begin position="70"/>
        <end position="92"/>
    </location>
</feature>